<dbReference type="CDD" id="cd02603">
    <property type="entry name" value="HAD_sEH-N_like"/>
    <property type="match status" value="1"/>
</dbReference>
<keyword evidence="2" id="KW-1185">Reference proteome</keyword>
<dbReference type="Pfam" id="PF00702">
    <property type="entry name" value="Hydrolase"/>
    <property type="match status" value="1"/>
</dbReference>
<accession>A0A7D7LP34</accession>
<dbReference type="NCBIfam" id="TIGR01549">
    <property type="entry name" value="HAD-SF-IA-v1"/>
    <property type="match status" value="1"/>
</dbReference>
<dbReference type="KEGG" id="gji:H1R19_12350"/>
<evidence type="ECO:0000313" key="2">
    <source>
        <dbReference type="Proteomes" id="UP000515663"/>
    </source>
</evidence>
<sequence>MTVTTTHTTTIRAVVFDWSGVLTESPLSGLRRYSGELGLPETTLDRFVRGDVEFAKVERGELSVRDFLKGVCLRVRDEHGAEIDIRQLGAAMADSRTLRQPMLDLVAELSGHYTLAVLTNNVAENRDHLASTLPVDSFAFILNSADVGVRKPDPEIYRELLRRLSCEGPEVVYIDDFEENLPPAADLGMATVAFTSTAELRQRLTELGVVPPAPSPRAAE</sequence>
<dbReference type="EMBL" id="CP059491">
    <property type="protein sequence ID" value="QMS99784.1"/>
    <property type="molecule type" value="Genomic_DNA"/>
</dbReference>
<reference evidence="2" key="1">
    <citation type="submission" date="2020-07" db="EMBL/GenBank/DDBJ databases">
        <title>novel species isolated from the respiratory tract of Marmot.</title>
        <authorList>
            <person name="Zhang G."/>
        </authorList>
    </citation>
    <scope>NUCLEOTIDE SEQUENCE [LARGE SCALE GENOMIC DNA]</scope>
    <source>
        <strain evidence="2">686</strain>
    </source>
</reference>
<dbReference type="Proteomes" id="UP000515663">
    <property type="component" value="Chromosome"/>
</dbReference>
<gene>
    <name evidence="1" type="ORF">H1R19_12350</name>
</gene>
<dbReference type="Gene3D" id="3.40.50.1000">
    <property type="entry name" value="HAD superfamily/HAD-like"/>
    <property type="match status" value="1"/>
</dbReference>
<dbReference type="SFLD" id="SFLDG01129">
    <property type="entry name" value="C1.5:_HAD__Beta-PGM__Phosphata"/>
    <property type="match status" value="1"/>
</dbReference>
<name>A0A7D7LP34_9ACTN</name>
<dbReference type="PANTHER" id="PTHR47829">
    <property type="entry name" value="HYDROLASE, PUTATIVE (AFU_ORTHOLOGUE AFUA_1G12880)-RELATED"/>
    <property type="match status" value="1"/>
</dbReference>
<dbReference type="RefSeq" id="WP_219849165.1">
    <property type="nucleotide sequence ID" value="NZ_CP059491.1"/>
</dbReference>
<dbReference type="SUPFAM" id="SSF56784">
    <property type="entry name" value="HAD-like"/>
    <property type="match status" value="1"/>
</dbReference>
<organism evidence="1 2">
    <name type="scientific">Gordonia jinghuaiqii</name>
    <dbReference type="NCBI Taxonomy" id="2758710"/>
    <lineage>
        <taxon>Bacteria</taxon>
        <taxon>Bacillati</taxon>
        <taxon>Actinomycetota</taxon>
        <taxon>Actinomycetes</taxon>
        <taxon>Mycobacteriales</taxon>
        <taxon>Gordoniaceae</taxon>
        <taxon>Gordonia</taxon>
    </lineage>
</organism>
<evidence type="ECO:0000313" key="1">
    <source>
        <dbReference type="EMBL" id="QMS99784.1"/>
    </source>
</evidence>
<dbReference type="InterPro" id="IPR036412">
    <property type="entry name" value="HAD-like_sf"/>
</dbReference>
<dbReference type="PANTHER" id="PTHR47829:SF1">
    <property type="entry name" value="HAD FAMILY PHOSPHATASE"/>
    <property type="match status" value="1"/>
</dbReference>
<dbReference type="InterPro" id="IPR023198">
    <property type="entry name" value="PGP-like_dom2"/>
</dbReference>
<dbReference type="InterPro" id="IPR006439">
    <property type="entry name" value="HAD-SF_hydro_IA"/>
</dbReference>
<proteinExistence type="predicted"/>
<dbReference type="PRINTS" id="PR00413">
    <property type="entry name" value="HADHALOGNASE"/>
</dbReference>
<dbReference type="AlphaFoldDB" id="A0A7D7LP34"/>
<dbReference type="NCBIfam" id="TIGR01509">
    <property type="entry name" value="HAD-SF-IA-v3"/>
    <property type="match status" value="1"/>
</dbReference>
<protein>
    <submittedName>
        <fullName evidence="1">HAD family phosphatase</fullName>
    </submittedName>
</protein>
<dbReference type="SFLD" id="SFLDS00003">
    <property type="entry name" value="Haloacid_Dehalogenase"/>
    <property type="match status" value="1"/>
</dbReference>
<dbReference type="InterPro" id="IPR052898">
    <property type="entry name" value="ACAD10-like"/>
</dbReference>
<dbReference type="InterPro" id="IPR023214">
    <property type="entry name" value="HAD_sf"/>
</dbReference>
<dbReference type="Gene3D" id="1.10.150.240">
    <property type="entry name" value="Putative phosphatase, domain 2"/>
    <property type="match status" value="1"/>
</dbReference>